<comment type="catalytic activity">
    <reaction evidence="17">
        <text>Ca(2+)(in) + ATP + H2O = Ca(2+)(out) + ADP + phosphate + H(+)</text>
        <dbReference type="Rhea" id="RHEA:18105"/>
        <dbReference type="ChEBI" id="CHEBI:15377"/>
        <dbReference type="ChEBI" id="CHEBI:15378"/>
        <dbReference type="ChEBI" id="CHEBI:29108"/>
        <dbReference type="ChEBI" id="CHEBI:30616"/>
        <dbReference type="ChEBI" id="CHEBI:43474"/>
        <dbReference type="ChEBI" id="CHEBI:456216"/>
        <dbReference type="EC" id="7.2.2.10"/>
    </reaction>
    <physiologicalReaction direction="left-to-right" evidence="17">
        <dbReference type="Rhea" id="RHEA:18106"/>
    </physiologicalReaction>
</comment>
<dbReference type="SFLD" id="SFLDS00003">
    <property type="entry name" value="Haloacid_Dehalogenase"/>
    <property type="match status" value="1"/>
</dbReference>
<keyword evidence="8" id="KW-0547">Nucleotide-binding</keyword>
<evidence type="ECO:0000256" key="11">
    <source>
        <dbReference type="ARBA" id="ARBA00022842"/>
    </source>
</evidence>
<organism evidence="21 22">
    <name type="scientific">Zosterops borbonicus</name>
    <dbReference type="NCBI Taxonomy" id="364589"/>
    <lineage>
        <taxon>Eukaryota</taxon>
        <taxon>Metazoa</taxon>
        <taxon>Chordata</taxon>
        <taxon>Craniata</taxon>
        <taxon>Vertebrata</taxon>
        <taxon>Euteleostomi</taxon>
        <taxon>Archelosauria</taxon>
        <taxon>Archosauria</taxon>
        <taxon>Dinosauria</taxon>
        <taxon>Saurischia</taxon>
        <taxon>Theropoda</taxon>
        <taxon>Coelurosauria</taxon>
        <taxon>Aves</taxon>
        <taxon>Neognathae</taxon>
        <taxon>Neoaves</taxon>
        <taxon>Telluraves</taxon>
        <taxon>Australaves</taxon>
        <taxon>Passeriformes</taxon>
        <taxon>Sylvioidea</taxon>
        <taxon>Zosteropidae</taxon>
        <taxon>Zosterops</taxon>
    </lineage>
</organism>
<keyword evidence="13 19" id="KW-1133">Transmembrane helix</keyword>
<dbReference type="InterPro" id="IPR008250">
    <property type="entry name" value="ATPase_P-typ_transduc_dom_A_sf"/>
</dbReference>
<sequence length="959" mass="106066">MGEGSLAKLFQKRWLLRFVQKYQPLGSAEPGEEPREECELKIIEQEKEVAVLPPKDACKCHKEDLARALNVDLQTGLSEFSVLQRRLKHGWNEFSVENTEPIWKKYLDQFKNPLILLLLASALVSVITKEYEDAASITMAVLIVVTVAFIQEYRSEKSLEELNKLVPPECNCLREGKLQHLLARELVPGDIIYLSVGDRVPADLRLIEVTDLLVDESSFTGEAEPCNKTDSVLLEAGDITTLSNVVFMGTLVRYGKGKGVVIGTGENSQFGEVFKMMQAEEVTHSLSGEIWDVLDENYYYYYYSGLIMLIGWLQGKRLLSMFTIGVSLAVAAIPEGLPIVVTVTLVLGVLRMAKKKVIVKKLPIVETLGCCNVICSDKTGTLTANEMTVTRLVTSDGCQAEVSGVGYNGEGNVYLLPSKEILKEFSNISIGKLVEAGCVVNNAVIRKNSVIGQPTEGALIALAMKMELADIKDIYVRKKEIPFSSEQKWMAVKCTLKNQDQEDIYFMKGAFEEVIQHCTLYNSGGISLSLTPQQKALYQQEEKRMGSSGLRVLALASGPELGKLTFLGLVGIIDPPRAGVREAVQVLFESGVAVKMVTGDALETAVAIGTNLRCFPGWFLFVFQVSIFFRTSPKHKLKIIKALQRAGAVVSMTGDGVNDAVALKSADIGIAMGQAGTDVSKEAANMILVDDDFSKVMNAIEEGKGIFYNIKNFVRFQLSTSISALSLITLSTVLNLPNPLNAMQILWINIIMDGPPAQSLGVEPVDKDTIKQPPRCITDTILSKSLILKIFMSALIIISGTLFVFWKENPKGGITPRTTTMTFTCFVFFDLFNALTCRSQTKLIFEIGFFRNRMFLYSVLGSFLGQLAVIYIPPLQRIFQTENLGVLGEKGKADQTQCSAVGGFNGKGNRFHKSLRVKLNTFIVKSLRQKLVKKLQFQRSQCYADTHKMKLKQDYILDA</sequence>
<accession>A0A8K1GX70</accession>
<keyword evidence="4" id="KW-0813">Transport</keyword>
<dbReference type="InterPro" id="IPR001757">
    <property type="entry name" value="P_typ_ATPase"/>
</dbReference>
<evidence type="ECO:0000256" key="10">
    <source>
        <dbReference type="ARBA" id="ARBA00022840"/>
    </source>
</evidence>
<evidence type="ECO:0000256" key="8">
    <source>
        <dbReference type="ARBA" id="ARBA00022741"/>
    </source>
</evidence>
<evidence type="ECO:0000256" key="15">
    <source>
        <dbReference type="ARBA" id="ARBA00023065"/>
    </source>
</evidence>
<evidence type="ECO:0000256" key="18">
    <source>
        <dbReference type="ARBA" id="ARBA00047330"/>
    </source>
</evidence>
<evidence type="ECO:0000256" key="3">
    <source>
        <dbReference type="ARBA" id="ARBA00012790"/>
    </source>
</evidence>
<dbReference type="Gene3D" id="3.40.1110.10">
    <property type="entry name" value="Calcium-transporting ATPase, cytoplasmic domain N"/>
    <property type="match status" value="1"/>
</dbReference>
<dbReference type="SFLD" id="SFLDG00002">
    <property type="entry name" value="C1.7:_P-type_atpase_like"/>
    <property type="match status" value="1"/>
</dbReference>
<evidence type="ECO:0000256" key="19">
    <source>
        <dbReference type="SAM" id="Phobius"/>
    </source>
</evidence>
<feature type="transmembrane region" description="Helical" evidence="19">
    <location>
        <begin position="321"/>
        <end position="350"/>
    </location>
</feature>
<dbReference type="Gene3D" id="1.20.1110.10">
    <property type="entry name" value="Calcium-transporting ATPase, transmembrane domain"/>
    <property type="match status" value="2"/>
</dbReference>
<name>A0A8K1GX70_9PASS</name>
<dbReference type="InterPro" id="IPR023214">
    <property type="entry name" value="HAD_sf"/>
</dbReference>
<dbReference type="SFLD" id="SFLDF00027">
    <property type="entry name" value="p-type_atpase"/>
    <property type="match status" value="1"/>
</dbReference>
<evidence type="ECO:0000256" key="4">
    <source>
        <dbReference type="ARBA" id="ARBA00022448"/>
    </source>
</evidence>
<protein>
    <recommendedName>
        <fullName evidence="3">P-type Ca(2+) transporter</fullName>
        <ecNumber evidence="3">7.2.2.10</ecNumber>
    </recommendedName>
</protein>
<dbReference type="InterPro" id="IPR036412">
    <property type="entry name" value="HAD-like_sf"/>
</dbReference>
<dbReference type="InterPro" id="IPR023298">
    <property type="entry name" value="ATPase_P-typ_TM_dom_sf"/>
</dbReference>
<comment type="subcellular location">
    <subcellularLocation>
        <location evidence="1">Golgi apparatus</location>
        <location evidence="1">trans-Golgi network membrane</location>
        <topology evidence="1">Multi-pass membrane protein</topology>
    </subcellularLocation>
</comment>
<comment type="catalytic activity">
    <reaction evidence="18">
        <text>Mn(2+)(in) + ATP + H2O = Mn(2+)(out) + ADP + phosphate + H(+)</text>
        <dbReference type="Rhea" id="RHEA:66820"/>
        <dbReference type="ChEBI" id="CHEBI:15377"/>
        <dbReference type="ChEBI" id="CHEBI:15378"/>
        <dbReference type="ChEBI" id="CHEBI:29035"/>
        <dbReference type="ChEBI" id="CHEBI:30616"/>
        <dbReference type="ChEBI" id="CHEBI:43474"/>
        <dbReference type="ChEBI" id="CHEBI:456216"/>
    </reaction>
    <physiologicalReaction direction="left-to-right" evidence="18">
        <dbReference type="Rhea" id="RHEA:66821"/>
    </physiologicalReaction>
</comment>
<dbReference type="PRINTS" id="PR00119">
    <property type="entry name" value="CATATPASE"/>
</dbReference>
<evidence type="ECO:0000256" key="16">
    <source>
        <dbReference type="ARBA" id="ARBA00023136"/>
    </source>
</evidence>
<dbReference type="OrthoDB" id="3352408at2759"/>
<evidence type="ECO:0000256" key="17">
    <source>
        <dbReference type="ARBA" id="ARBA00047282"/>
    </source>
</evidence>
<feature type="transmembrane region" description="Helical" evidence="19">
    <location>
        <begin position="818"/>
        <end position="835"/>
    </location>
</feature>
<feature type="transmembrane region" description="Helical" evidence="19">
    <location>
        <begin position="786"/>
        <end position="806"/>
    </location>
</feature>
<dbReference type="GO" id="GO:0046872">
    <property type="term" value="F:metal ion binding"/>
    <property type="evidence" value="ECO:0007669"/>
    <property type="project" value="UniProtKB-KW"/>
</dbReference>
<keyword evidence="11" id="KW-0460">Magnesium</keyword>
<keyword evidence="15" id="KW-0406">Ion transport</keyword>
<evidence type="ECO:0000256" key="1">
    <source>
        <dbReference type="ARBA" id="ARBA00004166"/>
    </source>
</evidence>
<dbReference type="InterPro" id="IPR004014">
    <property type="entry name" value="ATPase_P-typ_cation-transptr_N"/>
</dbReference>
<dbReference type="Gene3D" id="2.70.150.10">
    <property type="entry name" value="Calcium-transporting ATPase, cytoplasmic transduction domain A"/>
    <property type="match status" value="1"/>
</dbReference>
<keyword evidence="16 19" id="KW-0472">Membrane</keyword>
<evidence type="ECO:0000256" key="12">
    <source>
        <dbReference type="ARBA" id="ARBA00022967"/>
    </source>
</evidence>
<dbReference type="PANTHER" id="PTHR42861">
    <property type="entry name" value="CALCIUM-TRANSPORTING ATPASE"/>
    <property type="match status" value="1"/>
</dbReference>
<dbReference type="SMART" id="SM00831">
    <property type="entry name" value="Cation_ATPase_N"/>
    <property type="match status" value="1"/>
</dbReference>
<evidence type="ECO:0000313" key="22">
    <source>
        <dbReference type="Proteomes" id="UP000796761"/>
    </source>
</evidence>
<dbReference type="SUPFAM" id="SSF56784">
    <property type="entry name" value="HAD-like"/>
    <property type="match status" value="1"/>
</dbReference>
<dbReference type="AlphaFoldDB" id="A0A8K1GX70"/>
<dbReference type="Pfam" id="PF00690">
    <property type="entry name" value="Cation_ATPase_N"/>
    <property type="match status" value="1"/>
</dbReference>
<dbReference type="PROSITE" id="PS00154">
    <property type="entry name" value="ATPASE_E1_E2"/>
    <property type="match status" value="1"/>
</dbReference>
<keyword evidence="9" id="KW-0106">Calcium</keyword>
<dbReference type="FunFam" id="3.40.50.1000:FF:000001">
    <property type="entry name" value="Phospholipid-transporting ATPase IC"/>
    <property type="match status" value="1"/>
</dbReference>
<dbReference type="FunFam" id="3.40.1110.10:FF:000006">
    <property type="entry name" value="Calcium-transporting ATPase"/>
    <property type="match status" value="1"/>
</dbReference>
<dbReference type="EMBL" id="SWJQ01000028">
    <property type="protein sequence ID" value="TRZ25314.1"/>
    <property type="molecule type" value="Genomic_DNA"/>
</dbReference>
<keyword evidence="22" id="KW-1185">Reference proteome</keyword>
<feature type="transmembrane region" description="Helical" evidence="19">
    <location>
        <begin position="855"/>
        <end position="873"/>
    </location>
</feature>
<keyword evidence="6 19" id="KW-0812">Transmembrane</keyword>
<evidence type="ECO:0000256" key="9">
    <source>
        <dbReference type="ARBA" id="ARBA00022837"/>
    </source>
</evidence>
<dbReference type="InterPro" id="IPR006068">
    <property type="entry name" value="ATPase_P-typ_cation-transptr_C"/>
</dbReference>
<keyword evidence="10" id="KW-0067">ATP-binding</keyword>
<dbReference type="EC" id="7.2.2.10" evidence="3"/>
<feature type="domain" description="Cation-transporting P-type ATPase N-terminal" evidence="20">
    <location>
        <begin position="59"/>
        <end position="130"/>
    </location>
</feature>
<keyword evidence="12" id="KW-1278">Translocase</keyword>
<dbReference type="GO" id="GO:0016887">
    <property type="term" value="F:ATP hydrolysis activity"/>
    <property type="evidence" value="ECO:0007669"/>
    <property type="project" value="InterPro"/>
</dbReference>
<evidence type="ECO:0000256" key="13">
    <source>
        <dbReference type="ARBA" id="ARBA00022989"/>
    </source>
</evidence>
<dbReference type="Pfam" id="PF00122">
    <property type="entry name" value="E1-E2_ATPase"/>
    <property type="match status" value="1"/>
</dbReference>
<evidence type="ECO:0000259" key="20">
    <source>
        <dbReference type="SMART" id="SM00831"/>
    </source>
</evidence>
<dbReference type="Proteomes" id="UP000796761">
    <property type="component" value="Unassembled WGS sequence"/>
</dbReference>
<reference evidence="21" key="1">
    <citation type="submission" date="2019-04" db="EMBL/GenBank/DDBJ databases">
        <title>Genome assembly of Zosterops borbonicus 15179.</title>
        <authorList>
            <person name="Leroy T."/>
            <person name="Anselmetti Y."/>
            <person name="Tilak M.-K."/>
            <person name="Nabholz B."/>
        </authorList>
    </citation>
    <scope>NUCLEOTIDE SEQUENCE</scope>
    <source>
        <strain evidence="21">HGM_15179</strain>
        <tissue evidence="21">Muscle</tissue>
    </source>
</reference>
<comment type="caution">
    <text evidence="21">The sequence shown here is derived from an EMBL/GenBank/DDBJ whole genome shotgun (WGS) entry which is preliminary data.</text>
</comment>
<dbReference type="GO" id="GO:0005388">
    <property type="term" value="F:P-type calcium transporter activity"/>
    <property type="evidence" value="ECO:0007669"/>
    <property type="project" value="UniProtKB-EC"/>
</dbReference>
<evidence type="ECO:0000256" key="14">
    <source>
        <dbReference type="ARBA" id="ARBA00023034"/>
    </source>
</evidence>
<keyword evidence="7" id="KW-0479">Metal-binding</keyword>
<dbReference type="NCBIfam" id="TIGR01494">
    <property type="entry name" value="ATPase_P-type"/>
    <property type="match status" value="2"/>
</dbReference>
<comment type="similarity">
    <text evidence="2">Belongs to the cation transport ATPase (P-type) (TC 3.A.3) family. Type IIA subfamily.</text>
</comment>
<dbReference type="InterPro" id="IPR023299">
    <property type="entry name" value="ATPase_P-typ_cyto_dom_N"/>
</dbReference>
<keyword evidence="5" id="KW-0109">Calcium transport</keyword>
<dbReference type="InterPro" id="IPR044492">
    <property type="entry name" value="P_typ_ATPase_HD_dom"/>
</dbReference>
<dbReference type="PRINTS" id="PR00121">
    <property type="entry name" value="NAKATPASE"/>
</dbReference>
<dbReference type="SUPFAM" id="SSF81660">
    <property type="entry name" value="Metal cation-transporting ATPase, ATP-binding domain N"/>
    <property type="match status" value="1"/>
</dbReference>
<dbReference type="GO" id="GO:0016020">
    <property type="term" value="C:membrane"/>
    <property type="evidence" value="ECO:0007669"/>
    <property type="project" value="InterPro"/>
</dbReference>
<dbReference type="GO" id="GO:0005794">
    <property type="term" value="C:Golgi apparatus"/>
    <property type="evidence" value="ECO:0007669"/>
    <property type="project" value="UniProtKB-SubCell"/>
</dbReference>
<dbReference type="InterPro" id="IPR059000">
    <property type="entry name" value="ATPase_P-type_domA"/>
</dbReference>
<dbReference type="Gene3D" id="3.40.50.1000">
    <property type="entry name" value="HAD superfamily/HAD-like"/>
    <property type="match status" value="2"/>
</dbReference>
<evidence type="ECO:0000256" key="5">
    <source>
        <dbReference type="ARBA" id="ARBA00022568"/>
    </source>
</evidence>
<evidence type="ECO:0000256" key="6">
    <source>
        <dbReference type="ARBA" id="ARBA00022692"/>
    </source>
</evidence>
<dbReference type="SUPFAM" id="SSF81653">
    <property type="entry name" value="Calcium ATPase, transduction domain A"/>
    <property type="match status" value="1"/>
</dbReference>
<dbReference type="Pfam" id="PF00689">
    <property type="entry name" value="Cation_ATPase_C"/>
    <property type="match status" value="1"/>
</dbReference>
<evidence type="ECO:0000256" key="7">
    <source>
        <dbReference type="ARBA" id="ARBA00022723"/>
    </source>
</evidence>
<dbReference type="GO" id="GO:0005524">
    <property type="term" value="F:ATP binding"/>
    <property type="evidence" value="ECO:0007669"/>
    <property type="project" value="UniProtKB-KW"/>
</dbReference>
<dbReference type="InterPro" id="IPR018303">
    <property type="entry name" value="ATPase_P-typ_P_site"/>
</dbReference>
<proteinExistence type="inferred from homology"/>
<evidence type="ECO:0000313" key="21">
    <source>
        <dbReference type="EMBL" id="TRZ25314.1"/>
    </source>
</evidence>
<gene>
    <name evidence="21" type="ORF">HGM15179_001811</name>
</gene>
<dbReference type="Pfam" id="PF13246">
    <property type="entry name" value="Cation_ATPase"/>
    <property type="match status" value="1"/>
</dbReference>
<keyword evidence="14" id="KW-0333">Golgi apparatus</keyword>
<evidence type="ECO:0000256" key="2">
    <source>
        <dbReference type="ARBA" id="ARBA00005675"/>
    </source>
</evidence>
<dbReference type="SUPFAM" id="SSF81665">
    <property type="entry name" value="Calcium ATPase, transmembrane domain M"/>
    <property type="match status" value="1"/>
</dbReference>
<dbReference type="FunFam" id="2.70.150.10:FF:000008">
    <property type="entry name" value="Calcium-transporting ATPase"/>
    <property type="match status" value="1"/>
</dbReference>